<evidence type="ECO:0000313" key="2">
    <source>
        <dbReference type="Proteomes" id="UP000278149"/>
    </source>
</evidence>
<dbReference type="RefSeq" id="WP_012309625.1">
    <property type="nucleotide sequence ID" value="NZ_RCOR01000006.1"/>
</dbReference>
<reference evidence="1 2" key="1">
    <citation type="submission" date="2018-10" db="EMBL/GenBank/DDBJ databases">
        <title>Co-occurring genomic capacity for anaerobic methane metabolism and dissimilatory sulfite reduction discovered in the Korarchaeota.</title>
        <authorList>
            <person name="Mckay L.J."/>
            <person name="Dlakic M."/>
            <person name="Fields M.W."/>
            <person name="Delmont T.O."/>
            <person name="Eren A.M."/>
            <person name="Jay Z.J."/>
            <person name="Klingelsmith K.B."/>
            <person name="Rusch D.B."/>
            <person name="Inskeep W.P."/>
        </authorList>
    </citation>
    <scope>NUCLEOTIDE SEQUENCE [LARGE SCALE GENOMIC DNA]</scope>
    <source>
        <strain evidence="1 2">WS</strain>
    </source>
</reference>
<dbReference type="Pfam" id="PF10865">
    <property type="entry name" value="DUF2703"/>
    <property type="match status" value="1"/>
</dbReference>
<name>A0A429G9V1_9CREN</name>
<protein>
    <submittedName>
        <fullName evidence="1">DUF2703 domain-containing protein</fullName>
    </submittedName>
</protein>
<organism evidence="1 2">
    <name type="scientific">Candidatus Korarchaeum cryptofilum</name>
    <dbReference type="NCBI Taxonomy" id="498846"/>
    <lineage>
        <taxon>Archaea</taxon>
        <taxon>Thermoproteota</taxon>
        <taxon>Candidatus Korarchaeia</taxon>
        <taxon>Candidatus Korarchaeales</taxon>
        <taxon>Candidatus Korarchaeaceae</taxon>
        <taxon>Candidatus Korarchaeum</taxon>
    </lineage>
</organism>
<sequence>MSAKVSVYYTPECPADEFLKELRETLSEAGISCEIEEIVLASDDEAVEHKVLGVPTVRINGVDVDPNFEDKGIYRAACTRLYKWKGAVYSFPPKEMILEALKRLGVRK</sequence>
<proteinExistence type="predicted"/>
<dbReference type="GeneID" id="6094259"/>
<accession>A0A429G9V1</accession>
<dbReference type="InterPro" id="IPR021219">
    <property type="entry name" value="DUF2703"/>
</dbReference>
<dbReference type="AlphaFoldDB" id="A0A429G9V1"/>
<evidence type="ECO:0000313" key="1">
    <source>
        <dbReference type="EMBL" id="RSN70608.1"/>
    </source>
</evidence>
<dbReference type="Proteomes" id="UP000278149">
    <property type="component" value="Unassembled WGS sequence"/>
</dbReference>
<dbReference type="EMBL" id="RCOR01000006">
    <property type="protein sequence ID" value="RSN70608.1"/>
    <property type="molecule type" value="Genomic_DNA"/>
</dbReference>
<gene>
    <name evidence="1" type="ORF">D9Q81_00960</name>
</gene>
<comment type="caution">
    <text evidence="1">The sequence shown here is derived from an EMBL/GenBank/DDBJ whole genome shotgun (WGS) entry which is preliminary data.</text>
</comment>